<dbReference type="EMBL" id="BTSY01000006">
    <property type="protein sequence ID" value="GMT34861.1"/>
    <property type="molecule type" value="Genomic_DNA"/>
</dbReference>
<reference evidence="3" key="1">
    <citation type="submission" date="2023-10" db="EMBL/GenBank/DDBJ databases">
        <title>Genome assembly of Pristionchus species.</title>
        <authorList>
            <person name="Yoshida K."/>
            <person name="Sommer R.J."/>
        </authorList>
    </citation>
    <scope>NUCLEOTIDE SEQUENCE</scope>
    <source>
        <strain evidence="3">RS5133</strain>
    </source>
</reference>
<gene>
    <name evidence="2" type="ORF">PFISCL1PPCAC_26157</name>
    <name evidence="3" type="ORF">PFISCL1PPCAC_26158</name>
</gene>
<evidence type="ECO:0000259" key="1">
    <source>
        <dbReference type="PROSITE" id="PS00028"/>
    </source>
</evidence>
<proteinExistence type="predicted"/>
<feature type="non-terminal residue" evidence="3">
    <location>
        <position position="1"/>
    </location>
</feature>
<name>A0AAV5WRD8_9BILA</name>
<evidence type="ECO:0000313" key="2">
    <source>
        <dbReference type="EMBL" id="GMT34860.1"/>
    </source>
</evidence>
<keyword evidence="4" id="KW-1185">Reference proteome</keyword>
<dbReference type="Proteomes" id="UP001432322">
    <property type="component" value="Unassembled WGS sequence"/>
</dbReference>
<organism evidence="3 4">
    <name type="scientific">Pristionchus fissidentatus</name>
    <dbReference type="NCBI Taxonomy" id="1538716"/>
    <lineage>
        <taxon>Eukaryota</taxon>
        <taxon>Metazoa</taxon>
        <taxon>Ecdysozoa</taxon>
        <taxon>Nematoda</taxon>
        <taxon>Chromadorea</taxon>
        <taxon>Rhabditida</taxon>
        <taxon>Rhabditina</taxon>
        <taxon>Diplogasteromorpha</taxon>
        <taxon>Diplogasteroidea</taxon>
        <taxon>Neodiplogasteridae</taxon>
        <taxon>Pristionchus</taxon>
    </lineage>
</organism>
<evidence type="ECO:0000313" key="4">
    <source>
        <dbReference type="Proteomes" id="UP001432322"/>
    </source>
</evidence>
<comment type="caution">
    <text evidence="3">The sequence shown here is derived from an EMBL/GenBank/DDBJ whole genome shotgun (WGS) entry which is preliminary data.</text>
</comment>
<feature type="non-terminal residue" evidence="3">
    <location>
        <position position="151"/>
    </location>
</feature>
<dbReference type="AlphaFoldDB" id="A0AAV5WRD8"/>
<feature type="domain" description="C2H2-type" evidence="1">
    <location>
        <begin position="126"/>
        <end position="148"/>
    </location>
</feature>
<dbReference type="InterPro" id="IPR013087">
    <property type="entry name" value="Znf_C2H2_type"/>
</dbReference>
<protein>
    <recommendedName>
        <fullName evidence="1">C2H2-type domain-containing protein</fullName>
    </recommendedName>
</protein>
<dbReference type="PROSITE" id="PS00028">
    <property type="entry name" value="ZINC_FINGER_C2H2_1"/>
    <property type="match status" value="1"/>
</dbReference>
<dbReference type="EMBL" id="BTSY01000006">
    <property type="protein sequence ID" value="GMT34860.1"/>
    <property type="molecule type" value="Genomic_DNA"/>
</dbReference>
<evidence type="ECO:0000313" key="3">
    <source>
        <dbReference type="EMBL" id="GMT34861.1"/>
    </source>
</evidence>
<sequence length="151" mass="17175">HLTNPEHEKKSSRQNAIWSALNDILVDCFDPFLSVKWLNEDFGRLDELKEKYGNIRITSPDLRPSNEFYGVIFKMVQEAAKGKARGSGKLSKIEHIEQTITMLKGDFGITLLKKFHEHINGSLTRCTACDVIVGSADDLYEHLQSVFHVNK</sequence>
<accession>A0AAV5WRD8</accession>